<dbReference type="PANTHER" id="PTHR13090">
    <property type="entry name" value="ARGININE-HYDROXYLASE NDUFAF5, MITOCHONDRIAL"/>
    <property type="match status" value="1"/>
</dbReference>
<gene>
    <name evidence="3" type="ORF">VITFI_CDS0342</name>
</gene>
<dbReference type="InterPro" id="IPR029063">
    <property type="entry name" value="SAM-dependent_MTases_sf"/>
</dbReference>
<proteinExistence type="predicted"/>
<evidence type="ECO:0000313" key="4">
    <source>
        <dbReference type="Proteomes" id="UP000199729"/>
    </source>
</evidence>
<dbReference type="SUPFAM" id="SSF53335">
    <property type="entry name" value="S-adenosyl-L-methionine-dependent methyltransferases"/>
    <property type="match status" value="1"/>
</dbReference>
<accession>A0A221KAS6</accession>
<dbReference type="AlphaFoldDB" id="A0A221KAS6"/>
<dbReference type="KEGG" id="vff:VITFI_CDS0342"/>
<dbReference type="InterPro" id="IPR050602">
    <property type="entry name" value="Malonyl-ACP_OMT"/>
</dbReference>
<dbReference type="PANTHER" id="PTHR13090:SF1">
    <property type="entry name" value="ARGININE-HYDROXYLASE NDUFAF5, MITOCHONDRIAL"/>
    <property type="match status" value="1"/>
</dbReference>
<evidence type="ECO:0000313" key="3">
    <source>
        <dbReference type="EMBL" id="ASM76121.1"/>
    </source>
</evidence>
<dbReference type="Proteomes" id="UP000199729">
    <property type="component" value="Chromosome"/>
</dbReference>
<dbReference type="GO" id="GO:0008168">
    <property type="term" value="F:methyltransferase activity"/>
    <property type="evidence" value="ECO:0007669"/>
    <property type="project" value="UniProtKB-KW"/>
</dbReference>
<keyword evidence="2" id="KW-0808">Transferase</keyword>
<dbReference type="Gene3D" id="3.40.50.150">
    <property type="entry name" value="Vaccinia Virus protein VP39"/>
    <property type="match status" value="1"/>
</dbReference>
<reference evidence="3 4" key="1">
    <citation type="submission" date="2017-07" db="EMBL/GenBank/DDBJ databases">
        <title>Complete Genome Sequence of the cosmetic ferment Vitreoscilla filiformis (ATCC15551).</title>
        <authorList>
            <person name="Contreras S."/>
            <person name="Sagory-Zalkind P."/>
            <person name="Blanquart H."/>
            <person name="Iltis A."/>
            <person name="Morand S.C."/>
        </authorList>
    </citation>
    <scope>NUCLEOTIDE SEQUENCE [LARGE SCALE GENOMIC DNA]</scope>
    <source>
        <strain evidence="3 4">ATCC 15551</strain>
    </source>
</reference>
<dbReference type="EMBL" id="CP022423">
    <property type="protein sequence ID" value="ASM76121.1"/>
    <property type="molecule type" value="Genomic_DNA"/>
</dbReference>
<protein>
    <submittedName>
        <fullName evidence="3">Biotin synthase</fullName>
    </submittedName>
</protein>
<organism evidence="3 4">
    <name type="scientific">Vitreoscilla filiformis</name>
    <dbReference type="NCBI Taxonomy" id="63"/>
    <lineage>
        <taxon>Bacteria</taxon>
        <taxon>Pseudomonadati</taxon>
        <taxon>Pseudomonadota</taxon>
        <taxon>Betaproteobacteria</taxon>
        <taxon>Neisseriales</taxon>
        <taxon>Neisseriaceae</taxon>
        <taxon>Vitreoscilla</taxon>
    </lineage>
</organism>
<keyword evidence="4" id="KW-1185">Reference proteome</keyword>
<keyword evidence="1" id="KW-0489">Methyltransferase</keyword>
<dbReference type="GO" id="GO:0032259">
    <property type="term" value="P:methylation"/>
    <property type="evidence" value="ECO:0007669"/>
    <property type="project" value="UniProtKB-KW"/>
</dbReference>
<evidence type="ECO:0000256" key="2">
    <source>
        <dbReference type="ARBA" id="ARBA00022679"/>
    </source>
</evidence>
<sequence length="311" mass="33982">MAPLFLLAVPMSDVSSSAELSHRLDPAAAQRVRQRLLAAQPAPWLHEEIGRRMVERLAVIRQTPASVLLWPGDDGPLAPELRAACPAATFQRVVEHRPPAGDGRPWWSRWRGEAPPRELAPEAALAGQTALLWSVMRLHGEADPRALLAAWRRALAPDGFVMYATLGPGSLPQLRTLYARQGWGPALALPVDMHDLGDMMVEAGFADPVMDQEQLHLTYSSPEALLEELRGLGANTAPGRFSGLRTPRWRAELLAGLHRLADAQGRLHLTLEVVYGHAFRAPDKGPAVSADTRIALDDMKSMLRRRPPGGA</sequence>
<evidence type="ECO:0000256" key="1">
    <source>
        <dbReference type="ARBA" id="ARBA00022603"/>
    </source>
</evidence>
<name>A0A221KAS6_VITFI</name>